<feature type="region of interest" description="Disordered" evidence="1">
    <location>
        <begin position="61"/>
        <end position="86"/>
    </location>
</feature>
<organism evidence="2 3">
    <name type="scientific">Mycena maculata</name>
    <dbReference type="NCBI Taxonomy" id="230809"/>
    <lineage>
        <taxon>Eukaryota</taxon>
        <taxon>Fungi</taxon>
        <taxon>Dikarya</taxon>
        <taxon>Basidiomycota</taxon>
        <taxon>Agaricomycotina</taxon>
        <taxon>Agaricomycetes</taxon>
        <taxon>Agaricomycetidae</taxon>
        <taxon>Agaricales</taxon>
        <taxon>Marasmiineae</taxon>
        <taxon>Mycenaceae</taxon>
        <taxon>Mycena</taxon>
    </lineage>
</organism>
<feature type="compositionally biased region" description="Polar residues" evidence="1">
    <location>
        <begin position="151"/>
        <end position="160"/>
    </location>
</feature>
<feature type="compositionally biased region" description="Polar residues" evidence="1">
    <location>
        <begin position="344"/>
        <end position="371"/>
    </location>
</feature>
<protein>
    <submittedName>
        <fullName evidence="2">Uncharacterized protein</fullName>
    </submittedName>
</protein>
<feature type="compositionally biased region" description="Pro residues" evidence="1">
    <location>
        <begin position="454"/>
        <end position="465"/>
    </location>
</feature>
<dbReference type="EMBL" id="JARJLG010000206">
    <property type="protein sequence ID" value="KAJ7728274.1"/>
    <property type="molecule type" value="Genomic_DNA"/>
</dbReference>
<feature type="compositionally biased region" description="Polar residues" evidence="1">
    <location>
        <begin position="70"/>
        <end position="84"/>
    </location>
</feature>
<comment type="caution">
    <text evidence="2">The sequence shown here is derived from an EMBL/GenBank/DDBJ whole genome shotgun (WGS) entry which is preliminary data.</text>
</comment>
<dbReference type="Proteomes" id="UP001215280">
    <property type="component" value="Unassembled WGS sequence"/>
</dbReference>
<evidence type="ECO:0000313" key="2">
    <source>
        <dbReference type="EMBL" id="KAJ7728274.1"/>
    </source>
</evidence>
<feature type="region of interest" description="Disordered" evidence="1">
    <location>
        <begin position="311"/>
        <end position="468"/>
    </location>
</feature>
<accession>A0AAD7MR42</accession>
<feature type="compositionally biased region" description="Polar residues" evidence="1">
    <location>
        <begin position="416"/>
        <end position="437"/>
    </location>
</feature>
<evidence type="ECO:0000313" key="3">
    <source>
        <dbReference type="Proteomes" id="UP001215280"/>
    </source>
</evidence>
<feature type="region of interest" description="Disordered" evidence="1">
    <location>
        <begin position="149"/>
        <end position="169"/>
    </location>
</feature>
<reference evidence="2" key="1">
    <citation type="submission" date="2023-03" db="EMBL/GenBank/DDBJ databases">
        <title>Massive genome expansion in bonnet fungi (Mycena s.s.) driven by repeated elements and novel gene families across ecological guilds.</title>
        <authorList>
            <consortium name="Lawrence Berkeley National Laboratory"/>
            <person name="Harder C.B."/>
            <person name="Miyauchi S."/>
            <person name="Viragh M."/>
            <person name="Kuo A."/>
            <person name="Thoen E."/>
            <person name="Andreopoulos B."/>
            <person name="Lu D."/>
            <person name="Skrede I."/>
            <person name="Drula E."/>
            <person name="Henrissat B."/>
            <person name="Morin E."/>
            <person name="Kohler A."/>
            <person name="Barry K."/>
            <person name="LaButti K."/>
            <person name="Morin E."/>
            <person name="Salamov A."/>
            <person name="Lipzen A."/>
            <person name="Mereny Z."/>
            <person name="Hegedus B."/>
            <person name="Baldrian P."/>
            <person name="Stursova M."/>
            <person name="Weitz H."/>
            <person name="Taylor A."/>
            <person name="Grigoriev I.V."/>
            <person name="Nagy L.G."/>
            <person name="Martin F."/>
            <person name="Kauserud H."/>
        </authorList>
    </citation>
    <scope>NUCLEOTIDE SEQUENCE</scope>
    <source>
        <strain evidence="2">CBHHK188m</strain>
    </source>
</reference>
<evidence type="ECO:0000256" key="1">
    <source>
        <dbReference type="SAM" id="MobiDB-lite"/>
    </source>
</evidence>
<gene>
    <name evidence="2" type="ORF">DFH07DRAFT_945770</name>
</gene>
<keyword evidence="3" id="KW-1185">Reference proteome</keyword>
<proteinExistence type="predicted"/>
<name>A0AAD7MR42_9AGAR</name>
<dbReference type="AlphaFoldDB" id="A0AAD7MR42"/>
<sequence length="629" mass="67261">MSADSPEIFHFTEENFREFGFLRDINVMNEGSSNSASPTVEGTTEWVALSEETFEPLRNVGPSPAPLLPQSGQDVDSMGSSPPSATEHLRPVLEMRYPPPPNCFPNGGRQYAVPAALVQSVAPYGFAPTGLPMPHGPPLHNRVPGIGPDSASDSCATNALASPRAPSPRVHPTFQYAHPAFRGAPIPFPAANTMPHVDLVAGQLAHAVPGISTGSYFVPRVYPGIPQTSSLTGALVYEGRVVSATPFSINAPALPGPRATAPYPARAPHDSGISTAIPTHVHTRPSEFPAPWDIEGPRATEITRPCRSSVYGHQQYSGPGNPVGAPIEWTPRLPAGHPSFDGATRQSSSGGSTQYLEATTSAGPRVCNTSDAEFDSGTRPWVSVEGAERKRKRDQARPTTQSISPTTTTDGPSFLAPTSSVGSGGISQVTRTRTSKSFPRCFEDADANRHSRPPLGPIAHPPTPAGKPSVADILTRRGPDYDNNGYECRVRCTADGGATKDAFHITDGKPGELRTHLINDHGFPRTADERRIGAKNLPIILCVWGPAGECKEVVRVDQMAAHIAKGHLRSHWQKCTYCDTLFEPTGCAYEQHFAGCQGYLKPVVDAPTGFGWARAGEPPAKRRRCEDTR</sequence>
<feature type="compositionally biased region" description="Low complexity" evidence="1">
    <location>
        <begin position="398"/>
        <end position="409"/>
    </location>
</feature>